<dbReference type="Proteomes" id="UP000195667">
    <property type="component" value="Unassembled WGS sequence"/>
</dbReference>
<dbReference type="InterPro" id="IPR003740">
    <property type="entry name" value="YitT"/>
</dbReference>
<dbReference type="OrthoDB" id="3296441at2"/>
<proteinExistence type="predicted"/>
<feature type="transmembrane region" description="Helical" evidence="6">
    <location>
        <begin position="208"/>
        <end position="225"/>
    </location>
</feature>
<evidence type="ECO:0000256" key="5">
    <source>
        <dbReference type="ARBA" id="ARBA00023136"/>
    </source>
</evidence>
<evidence type="ECO:0000256" key="6">
    <source>
        <dbReference type="SAM" id="Phobius"/>
    </source>
</evidence>
<protein>
    <recommendedName>
        <fullName evidence="9">YitT family protein</fullName>
    </recommendedName>
</protein>
<dbReference type="InterPro" id="IPR051461">
    <property type="entry name" value="UPF0750_membrane"/>
</dbReference>
<feature type="transmembrane region" description="Helical" evidence="6">
    <location>
        <begin position="180"/>
        <end position="202"/>
    </location>
</feature>
<evidence type="ECO:0000256" key="4">
    <source>
        <dbReference type="ARBA" id="ARBA00022989"/>
    </source>
</evidence>
<dbReference type="GO" id="GO:0005886">
    <property type="term" value="C:plasma membrane"/>
    <property type="evidence" value="ECO:0007669"/>
    <property type="project" value="UniProtKB-SubCell"/>
</dbReference>
<dbReference type="PANTHER" id="PTHR33545">
    <property type="entry name" value="UPF0750 MEMBRANE PROTEIN YITT-RELATED"/>
    <property type="match status" value="1"/>
</dbReference>
<reference evidence="8" key="1">
    <citation type="submission" date="2017-02" db="EMBL/GenBank/DDBJ databases">
        <authorList>
            <person name="Daims H."/>
        </authorList>
    </citation>
    <scope>NUCLEOTIDE SEQUENCE [LARGE SCALE GENOMIC DNA]</scope>
</reference>
<dbReference type="Pfam" id="PF02588">
    <property type="entry name" value="YitT_membrane"/>
    <property type="match status" value="1"/>
</dbReference>
<evidence type="ECO:0000256" key="1">
    <source>
        <dbReference type="ARBA" id="ARBA00004651"/>
    </source>
</evidence>
<evidence type="ECO:0000256" key="2">
    <source>
        <dbReference type="ARBA" id="ARBA00022475"/>
    </source>
</evidence>
<evidence type="ECO:0000256" key="3">
    <source>
        <dbReference type="ARBA" id="ARBA00022692"/>
    </source>
</evidence>
<sequence length="234" mass="26081">MKKSKTNQTKANQSFSLYDFKTKRKINETNNSKDTQELPKHSLLEDFQALVIGTLFVSLGLVFFKNTGLTTGGTVGLAILGSYATSISFSLLFFIINIPFYFLAWKKMGWCFTLKTVLAVGLLTILSELLSNWIILQSINPVFSAIVGGLLIGVGLVILFRHRMSLGGLNIFVLWCQERFGWRAGIVKMIVEGTILFASWPWLDIKNIGLSIIAVVTINLVLTINHKPGRYMAV</sequence>
<dbReference type="RefSeq" id="WP_087144332.1">
    <property type="nucleotide sequence ID" value="NZ_FUKI01000131.1"/>
</dbReference>
<keyword evidence="3 6" id="KW-0812">Transmembrane</keyword>
<keyword evidence="2" id="KW-1003">Cell membrane</keyword>
<keyword evidence="4 6" id="KW-1133">Transmembrane helix</keyword>
<evidence type="ECO:0008006" key="9">
    <source>
        <dbReference type="Google" id="ProtNLM"/>
    </source>
</evidence>
<keyword evidence="5 6" id="KW-0472">Membrane</keyword>
<organism evidence="7 8">
    <name type="scientific">Crenothrix polyspora</name>
    <dbReference type="NCBI Taxonomy" id="360316"/>
    <lineage>
        <taxon>Bacteria</taxon>
        <taxon>Pseudomonadati</taxon>
        <taxon>Pseudomonadota</taxon>
        <taxon>Gammaproteobacteria</taxon>
        <taxon>Methylococcales</taxon>
        <taxon>Crenotrichaceae</taxon>
        <taxon>Crenothrix</taxon>
    </lineage>
</organism>
<dbReference type="AlphaFoldDB" id="A0A1R4HF25"/>
<evidence type="ECO:0000313" key="8">
    <source>
        <dbReference type="Proteomes" id="UP000195667"/>
    </source>
</evidence>
<keyword evidence="8" id="KW-1185">Reference proteome</keyword>
<feature type="transmembrane region" description="Helical" evidence="6">
    <location>
        <begin position="47"/>
        <end position="64"/>
    </location>
</feature>
<dbReference type="EMBL" id="FUKI01000131">
    <property type="protein sequence ID" value="SJM94500.1"/>
    <property type="molecule type" value="Genomic_DNA"/>
</dbReference>
<comment type="subcellular location">
    <subcellularLocation>
        <location evidence="1">Cell membrane</location>
        <topology evidence="1">Multi-pass membrane protein</topology>
    </subcellularLocation>
</comment>
<gene>
    <name evidence="7" type="ORF">CRENPOLYSF1_540060</name>
</gene>
<feature type="transmembrane region" description="Helical" evidence="6">
    <location>
        <begin position="116"/>
        <end position="136"/>
    </location>
</feature>
<evidence type="ECO:0000313" key="7">
    <source>
        <dbReference type="EMBL" id="SJM94500.1"/>
    </source>
</evidence>
<dbReference type="PANTHER" id="PTHR33545:SF5">
    <property type="entry name" value="UPF0750 MEMBRANE PROTEIN YITT"/>
    <property type="match status" value="1"/>
</dbReference>
<name>A0A1R4HF25_9GAMM</name>
<feature type="transmembrane region" description="Helical" evidence="6">
    <location>
        <begin position="76"/>
        <end position="104"/>
    </location>
</feature>
<accession>A0A1R4HF25</accession>
<feature type="transmembrane region" description="Helical" evidence="6">
    <location>
        <begin position="142"/>
        <end position="160"/>
    </location>
</feature>